<evidence type="ECO:0000313" key="2">
    <source>
        <dbReference type="Proteomes" id="UP000254437"/>
    </source>
</evidence>
<name>A0A378T4S9_MORLA</name>
<dbReference type="EMBL" id="UGQU01000001">
    <property type="protein sequence ID" value="STZ55821.1"/>
    <property type="molecule type" value="Genomic_DNA"/>
</dbReference>
<reference evidence="1 2" key="1">
    <citation type="submission" date="2018-06" db="EMBL/GenBank/DDBJ databases">
        <authorList>
            <consortium name="Pathogen Informatics"/>
            <person name="Doyle S."/>
        </authorList>
    </citation>
    <scope>NUCLEOTIDE SEQUENCE [LARGE SCALE GENOMIC DNA]</scope>
    <source>
        <strain evidence="1 2">NCTC10359</strain>
    </source>
</reference>
<dbReference type="Gene3D" id="3.40.1350.10">
    <property type="match status" value="1"/>
</dbReference>
<dbReference type="RefSeq" id="WP_115005054.1">
    <property type="nucleotide sequence ID" value="NZ_UGQU01000001.1"/>
</dbReference>
<evidence type="ECO:0000313" key="1">
    <source>
        <dbReference type="EMBL" id="STZ55821.1"/>
    </source>
</evidence>
<protein>
    <recommendedName>
        <fullName evidence="3">DUF5655 domain-containing protein</fullName>
    </recommendedName>
</protein>
<dbReference type="InterPro" id="IPR011856">
    <property type="entry name" value="tRNA_endonuc-like_dom_sf"/>
</dbReference>
<organism evidence="1 2">
    <name type="scientific">Moraxella lacunata</name>
    <dbReference type="NCBI Taxonomy" id="477"/>
    <lineage>
        <taxon>Bacteria</taxon>
        <taxon>Pseudomonadati</taxon>
        <taxon>Pseudomonadota</taxon>
        <taxon>Gammaproteobacteria</taxon>
        <taxon>Moraxellales</taxon>
        <taxon>Moraxellaceae</taxon>
        <taxon>Moraxella</taxon>
    </lineage>
</organism>
<dbReference type="Proteomes" id="UP000254437">
    <property type="component" value="Unassembled WGS sequence"/>
</dbReference>
<evidence type="ECO:0008006" key="3">
    <source>
        <dbReference type="Google" id="ProtNLM"/>
    </source>
</evidence>
<accession>A0A378T4S9</accession>
<dbReference type="AlphaFoldDB" id="A0A378T4S9"/>
<proteinExistence type="predicted"/>
<gene>
    <name evidence="1" type="ORF">NCTC10359_00419</name>
</gene>
<sequence length="289" mass="33489">MNYAKAEIINLKNHPIYNEKWLQSRIEEDPSILGLGDLDFKYTEKIQINGGRLDTILYDRDANKRYEVEIQLGATDERHIIRTIEYWDIERKRNPQYDHCAVIVAEEITSRFFNVISLFNGAIPLIAIQVKAIKVGENVSLFFTTVLGENTFELNDDDIISEPKDRNYWENRATPQMLKLVDDIKDKLGDVVADYELKYNKHYIGIATKQGNIANNFINFRARKDSVILHIKLSRSDTADDMVGNVDNLPYDRWGCYRIRLKPADLQNADMVNTLQRLALLAKNEYLGQ</sequence>
<dbReference type="GO" id="GO:0003676">
    <property type="term" value="F:nucleic acid binding"/>
    <property type="evidence" value="ECO:0007669"/>
    <property type="project" value="InterPro"/>
</dbReference>